<evidence type="ECO:0000259" key="1">
    <source>
        <dbReference type="Pfam" id="PF02557"/>
    </source>
</evidence>
<dbReference type="InterPro" id="IPR058193">
    <property type="entry name" value="VanY/YodJ_core_dom"/>
</dbReference>
<evidence type="ECO:0000313" key="3">
    <source>
        <dbReference type="Proteomes" id="UP000479639"/>
    </source>
</evidence>
<reference evidence="2 3" key="1">
    <citation type="submission" date="2019-09" db="EMBL/GenBank/DDBJ databases">
        <title>Whole genome shotgun sequencing (WGS) of Ellagibacter isourolithinifaciens DSM 104140(T) and Adlercreutzia muris DSM 29508(T).</title>
        <authorList>
            <person name="Stoll D.A."/>
            <person name="Danylec N."/>
            <person name="Huch M."/>
        </authorList>
    </citation>
    <scope>NUCLEOTIDE SEQUENCE [LARGE SCALE GENOMIC DNA]</scope>
    <source>
        <strain evidence="2 3">DSM 29508</strain>
    </source>
</reference>
<protein>
    <submittedName>
        <fullName evidence="2">M15 family metallopeptidase</fullName>
    </submittedName>
</protein>
<dbReference type="AlphaFoldDB" id="A0A7C8FVS5"/>
<dbReference type="GO" id="GO:0008233">
    <property type="term" value="F:peptidase activity"/>
    <property type="evidence" value="ECO:0007669"/>
    <property type="project" value="InterPro"/>
</dbReference>
<dbReference type="CDD" id="cd14852">
    <property type="entry name" value="LD-carboxypeptidase"/>
    <property type="match status" value="1"/>
</dbReference>
<name>A0A7C8FVS5_9ACTN</name>
<feature type="domain" description="D-alanyl-D-alanine carboxypeptidase-like core" evidence="1">
    <location>
        <begin position="105"/>
        <end position="241"/>
    </location>
</feature>
<dbReference type="PANTHER" id="PTHR34385">
    <property type="entry name" value="D-ALANYL-D-ALANINE CARBOXYPEPTIDASE"/>
    <property type="match status" value="1"/>
</dbReference>
<sequence length="263" mass="28204">MGMLPDRLSRREFAILAGGAAAVLVVGGGLAHGSHPSSESHSSPGLLAHGTEVVSAPAGSGTADGGLTLEELPWNLRLVNGTHPLPEGFEPPERCDIPGTDGLAIDRRVLDDLMALLDGATAAGVRPEVCSAYRSHDYQERLFAARVQRAEQEEGLAGVDAEEAASFWVARPGASEHEAAFAVDLVDASYQELDEAQEATDTQRWLIDHCAEYGFILRYPTDKSDVTGIGYEPWHYRYVGKEAADAITASGLCLEEWLDQYLG</sequence>
<dbReference type="InterPro" id="IPR009045">
    <property type="entry name" value="Zn_M74/Hedgehog-like"/>
</dbReference>
<dbReference type="InterPro" id="IPR052179">
    <property type="entry name" value="DD-CPase-like"/>
</dbReference>
<proteinExistence type="predicted"/>
<dbReference type="Pfam" id="PF02557">
    <property type="entry name" value="VanY"/>
    <property type="match status" value="1"/>
</dbReference>
<comment type="caution">
    <text evidence="2">The sequence shown here is derived from an EMBL/GenBank/DDBJ whole genome shotgun (WGS) entry which is preliminary data.</text>
</comment>
<dbReference type="EMBL" id="WAJS01000033">
    <property type="protein sequence ID" value="KAB1641981.1"/>
    <property type="molecule type" value="Genomic_DNA"/>
</dbReference>
<accession>A0A7C8FVS5</accession>
<keyword evidence="3" id="KW-1185">Reference proteome</keyword>
<organism evidence="2 3">
    <name type="scientific">Adlercreutzia muris</name>
    <dbReference type="NCBI Taxonomy" id="1796610"/>
    <lineage>
        <taxon>Bacteria</taxon>
        <taxon>Bacillati</taxon>
        <taxon>Actinomycetota</taxon>
        <taxon>Coriobacteriia</taxon>
        <taxon>Eggerthellales</taxon>
        <taxon>Eggerthellaceae</taxon>
        <taxon>Adlercreutzia</taxon>
    </lineage>
</organism>
<dbReference type="Proteomes" id="UP000479639">
    <property type="component" value="Unassembled WGS sequence"/>
</dbReference>
<evidence type="ECO:0000313" key="2">
    <source>
        <dbReference type="EMBL" id="KAB1641981.1"/>
    </source>
</evidence>
<dbReference type="InterPro" id="IPR003709">
    <property type="entry name" value="VanY-like_core_dom"/>
</dbReference>
<dbReference type="PANTHER" id="PTHR34385:SF1">
    <property type="entry name" value="PEPTIDOGLYCAN L-ALANYL-D-GLUTAMATE ENDOPEPTIDASE CWLK"/>
    <property type="match status" value="1"/>
</dbReference>
<dbReference type="GO" id="GO:0006508">
    <property type="term" value="P:proteolysis"/>
    <property type="evidence" value="ECO:0007669"/>
    <property type="project" value="InterPro"/>
</dbReference>
<gene>
    <name evidence="2" type="ORF">F8D48_09585</name>
</gene>
<dbReference type="Gene3D" id="3.30.1380.10">
    <property type="match status" value="1"/>
</dbReference>
<dbReference type="SUPFAM" id="SSF55166">
    <property type="entry name" value="Hedgehog/DD-peptidase"/>
    <property type="match status" value="1"/>
</dbReference>